<evidence type="ECO:0000313" key="2">
    <source>
        <dbReference type="EMBL" id="OTP80648.1"/>
    </source>
</evidence>
<proteinExistence type="predicted"/>
<sequence>MVLLEVMSILETGNKACGANRHTQVVRFSEQRSSEQIEKRGQLATMKASFSLEAVSDSTGRGGVVVSLMHDRPKKA</sequence>
<dbReference type="Proteomes" id="UP000194546">
    <property type="component" value="Unassembled WGS sequence"/>
</dbReference>
<evidence type="ECO:0000313" key="1">
    <source>
        <dbReference type="EMBL" id="OTP69720.1"/>
    </source>
</evidence>
<reference evidence="2 3" key="1">
    <citation type="submission" date="2017-03" db="EMBL/GenBank/DDBJ databases">
        <title>Genome analysis of strain PAMC 26510.</title>
        <authorList>
            <person name="Oh H.-M."/>
            <person name="Yang J.-A."/>
        </authorList>
    </citation>
    <scope>NUCLEOTIDE SEQUENCE [LARGE SCALE GENOMIC DNA]</scope>
    <source>
        <strain evidence="2 3">PAMC 26510</strain>
    </source>
</reference>
<dbReference type="EMBL" id="NBTZ01000112">
    <property type="protein sequence ID" value="OTP69720.1"/>
    <property type="molecule type" value="Genomic_DNA"/>
</dbReference>
<name>A0A242NB17_CABSO</name>
<gene>
    <name evidence="2" type="ORF">PAMC26510_00195</name>
    <name evidence="1" type="ORF">PAMC26577_28790</name>
</gene>
<organism evidence="2 3">
    <name type="scientific">Caballeronia sordidicola</name>
    <name type="common">Burkholderia sordidicola</name>
    <dbReference type="NCBI Taxonomy" id="196367"/>
    <lineage>
        <taxon>Bacteria</taxon>
        <taxon>Pseudomonadati</taxon>
        <taxon>Pseudomonadota</taxon>
        <taxon>Betaproteobacteria</taxon>
        <taxon>Burkholderiales</taxon>
        <taxon>Burkholderiaceae</taxon>
        <taxon>Caballeronia</taxon>
    </lineage>
</organism>
<evidence type="ECO:0000313" key="3">
    <source>
        <dbReference type="Proteomes" id="UP000194546"/>
    </source>
</evidence>
<reference evidence="1 4" key="2">
    <citation type="submission" date="2017-03" db="EMBL/GenBank/DDBJ databases">
        <title>Genome analysis of strain PAMC 26577.</title>
        <authorList>
            <person name="Oh H.-M."/>
            <person name="Yang J.-A."/>
        </authorList>
    </citation>
    <scope>NUCLEOTIDE SEQUENCE [LARGE SCALE GENOMIC DNA]</scope>
    <source>
        <strain evidence="1 4">PAMC 26577</strain>
    </source>
</reference>
<protein>
    <submittedName>
        <fullName evidence="2">Uncharacterized protein</fullName>
    </submittedName>
</protein>
<dbReference type="AlphaFoldDB" id="A0A242NB17"/>
<dbReference type="EMBL" id="NBTY01000003">
    <property type="protein sequence ID" value="OTP80648.1"/>
    <property type="molecule type" value="Genomic_DNA"/>
</dbReference>
<dbReference type="Proteomes" id="UP000195221">
    <property type="component" value="Unassembled WGS sequence"/>
</dbReference>
<evidence type="ECO:0000313" key="4">
    <source>
        <dbReference type="Proteomes" id="UP000195221"/>
    </source>
</evidence>
<comment type="caution">
    <text evidence="2">The sequence shown here is derived from an EMBL/GenBank/DDBJ whole genome shotgun (WGS) entry which is preliminary data.</text>
</comment>
<accession>A0A242NB17</accession>